<evidence type="ECO:0000256" key="7">
    <source>
        <dbReference type="ARBA" id="ARBA00023136"/>
    </source>
</evidence>
<evidence type="ECO:0000256" key="9">
    <source>
        <dbReference type="SAM" id="Phobius"/>
    </source>
</evidence>
<keyword evidence="5" id="KW-0653">Protein transport</keyword>
<dbReference type="PANTHER" id="PTHR23517:SF15">
    <property type="entry name" value="PROTON-DEPENDENT OLIGOPEPTIDE FAMILY TRANSPORT PROTEIN"/>
    <property type="match status" value="1"/>
</dbReference>
<feature type="transmembrane region" description="Helical" evidence="9">
    <location>
        <begin position="107"/>
        <end position="126"/>
    </location>
</feature>
<dbReference type="Pfam" id="PF00854">
    <property type="entry name" value="PTR2"/>
    <property type="match status" value="1"/>
</dbReference>
<gene>
    <name evidence="10" type="ORF">JCM21142_129</name>
</gene>
<protein>
    <submittedName>
        <fullName evidence="10">Di-/tripeptide transporter</fullName>
    </submittedName>
</protein>
<keyword evidence="11" id="KW-1185">Reference proteome</keyword>
<dbReference type="RefSeq" id="WP_081785482.1">
    <property type="nucleotide sequence ID" value="NZ_BAMD01000001.1"/>
</dbReference>
<dbReference type="OrthoDB" id="9772725at2"/>
<keyword evidence="3" id="KW-1003">Cell membrane</keyword>
<feature type="transmembrane region" description="Helical" evidence="9">
    <location>
        <begin position="12"/>
        <end position="36"/>
    </location>
</feature>
<dbReference type="InterPro" id="IPR018456">
    <property type="entry name" value="PTR2_symporter_CS"/>
</dbReference>
<evidence type="ECO:0000256" key="8">
    <source>
        <dbReference type="RuleBase" id="RU003755"/>
    </source>
</evidence>
<feature type="transmembrane region" description="Helical" evidence="9">
    <location>
        <begin position="174"/>
        <end position="194"/>
    </location>
</feature>
<feature type="transmembrane region" description="Helical" evidence="9">
    <location>
        <begin position="279"/>
        <end position="296"/>
    </location>
</feature>
<dbReference type="NCBIfam" id="TIGR00924">
    <property type="entry name" value="yjdL_sub1_fam"/>
    <property type="match status" value="1"/>
</dbReference>
<comment type="similarity">
    <text evidence="8">Belongs to the major facilitator superfamily. Proton-dependent oligopeptide transporter (POT/PTR) (TC 2.A.17) family.</text>
</comment>
<feature type="transmembrane region" description="Helical" evidence="9">
    <location>
        <begin position="84"/>
        <end position="101"/>
    </location>
</feature>
<reference evidence="10 11" key="1">
    <citation type="journal article" date="2014" name="Genome Announc.">
        <title>Draft Genome Sequence of Cytophaga fermentans JCM 21142T, a Facultative Anaerobe Isolated from Marine Mud.</title>
        <authorList>
            <person name="Starns D."/>
            <person name="Oshima K."/>
            <person name="Suda W."/>
            <person name="Iino T."/>
            <person name="Yuki M."/>
            <person name="Inoue J."/>
            <person name="Kitamura K."/>
            <person name="Iida T."/>
            <person name="Darby A."/>
            <person name="Hattori M."/>
            <person name="Ohkuma M."/>
        </authorList>
    </citation>
    <scope>NUCLEOTIDE SEQUENCE [LARGE SCALE GENOMIC DNA]</scope>
    <source>
        <strain evidence="10 11">JCM 21142</strain>
    </source>
</reference>
<dbReference type="SUPFAM" id="SSF103473">
    <property type="entry name" value="MFS general substrate transporter"/>
    <property type="match status" value="1"/>
</dbReference>
<dbReference type="GO" id="GO:0006857">
    <property type="term" value="P:oligopeptide transport"/>
    <property type="evidence" value="ECO:0007669"/>
    <property type="project" value="InterPro"/>
</dbReference>
<dbReference type="PROSITE" id="PS01023">
    <property type="entry name" value="PTR2_2"/>
    <property type="match status" value="1"/>
</dbReference>
<dbReference type="GO" id="GO:0005886">
    <property type="term" value="C:plasma membrane"/>
    <property type="evidence" value="ECO:0007669"/>
    <property type="project" value="UniProtKB-SubCell"/>
</dbReference>
<keyword evidence="5" id="KW-0571">Peptide transport</keyword>
<evidence type="ECO:0000313" key="10">
    <source>
        <dbReference type="EMBL" id="GAF01521.1"/>
    </source>
</evidence>
<proteinExistence type="inferred from homology"/>
<dbReference type="PANTHER" id="PTHR23517">
    <property type="entry name" value="RESISTANCE PROTEIN MDTM, PUTATIVE-RELATED-RELATED"/>
    <property type="match status" value="1"/>
</dbReference>
<dbReference type="InterPro" id="IPR036259">
    <property type="entry name" value="MFS_trans_sf"/>
</dbReference>
<keyword evidence="2 8" id="KW-0813">Transport</keyword>
<dbReference type="AlphaFoldDB" id="W7YAX8"/>
<dbReference type="GO" id="GO:1904680">
    <property type="term" value="F:peptide transmembrane transporter activity"/>
    <property type="evidence" value="ECO:0007669"/>
    <property type="project" value="InterPro"/>
</dbReference>
<evidence type="ECO:0000313" key="11">
    <source>
        <dbReference type="Proteomes" id="UP000019402"/>
    </source>
</evidence>
<feature type="transmembrane region" description="Helical" evidence="9">
    <location>
        <begin position="147"/>
        <end position="168"/>
    </location>
</feature>
<feature type="transmembrane region" description="Helical" evidence="9">
    <location>
        <begin position="221"/>
        <end position="239"/>
    </location>
</feature>
<evidence type="ECO:0000256" key="2">
    <source>
        <dbReference type="ARBA" id="ARBA00022448"/>
    </source>
</evidence>
<comment type="caution">
    <text evidence="10">The sequence shown here is derived from an EMBL/GenBank/DDBJ whole genome shotgun (WGS) entry which is preliminary data.</text>
</comment>
<dbReference type="eggNOG" id="COG3104">
    <property type="taxonomic scope" value="Bacteria"/>
</dbReference>
<dbReference type="Gene3D" id="1.20.1250.20">
    <property type="entry name" value="MFS general substrate transporter like domains"/>
    <property type="match status" value="1"/>
</dbReference>
<evidence type="ECO:0000256" key="6">
    <source>
        <dbReference type="ARBA" id="ARBA00022989"/>
    </source>
</evidence>
<dbReference type="InterPro" id="IPR005279">
    <property type="entry name" value="Dipep/tripep_permease"/>
</dbReference>
<feature type="transmembrane region" description="Helical" evidence="9">
    <location>
        <begin position="56"/>
        <end position="75"/>
    </location>
</feature>
<dbReference type="InterPro" id="IPR000109">
    <property type="entry name" value="POT_fam"/>
</dbReference>
<feature type="transmembrane region" description="Helical" evidence="9">
    <location>
        <begin position="251"/>
        <end position="267"/>
    </location>
</feature>
<evidence type="ECO:0000256" key="5">
    <source>
        <dbReference type="ARBA" id="ARBA00022856"/>
    </source>
</evidence>
<evidence type="ECO:0000256" key="3">
    <source>
        <dbReference type="ARBA" id="ARBA00022475"/>
    </source>
</evidence>
<name>W7YAX8_9BACT</name>
<sequence>MSKQKHPKGLMILFFTEMWERFGYYLMLGIFSLYMIEPTTSNFAGLGFTNMQAADIYGTYLALVYLTPFFGGLIADRLLGYRKSILIGGVLMAAGYIGLAIPDSMGIFYISLLLIILGNGMFKPNVSVLLGKLYEKPAYEALKDSGYNIFYMGINIGAFVCNFVAAYLRISYGWGWAFAAAGVGMLVGVVWFLIGLSRVPEIKEADTISPKRPGDVSMSRLFTVLFLPAFAAAAIGWFIPGTMFGADSTDAFIFFCIPVLIFFFTTWKTADKKTEREPIAALLAVFGVVIIFWAVFHQNGSALTYWAKNNTSREVSGITQSVISTIAKTEDVSTLPRKIKLQGPHGEDLGTKEGPILILITIPRSFLKEIWKVSPVI</sequence>
<organism evidence="10 11">
    <name type="scientific">Saccharicrinis fermentans DSM 9555 = JCM 21142</name>
    <dbReference type="NCBI Taxonomy" id="869213"/>
    <lineage>
        <taxon>Bacteria</taxon>
        <taxon>Pseudomonadati</taxon>
        <taxon>Bacteroidota</taxon>
        <taxon>Bacteroidia</taxon>
        <taxon>Marinilabiliales</taxon>
        <taxon>Marinilabiliaceae</taxon>
        <taxon>Saccharicrinis</taxon>
    </lineage>
</organism>
<evidence type="ECO:0000256" key="1">
    <source>
        <dbReference type="ARBA" id="ARBA00004651"/>
    </source>
</evidence>
<dbReference type="EMBL" id="BAMD01000001">
    <property type="protein sequence ID" value="GAF01521.1"/>
    <property type="molecule type" value="Genomic_DNA"/>
</dbReference>
<accession>W7YAX8</accession>
<evidence type="ECO:0000256" key="4">
    <source>
        <dbReference type="ARBA" id="ARBA00022692"/>
    </source>
</evidence>
<keyword evidence="7 9" id="KW-0472">Membrane</keyword>
<dbReference type="InterPro" id="IPR050171">
    <property type="entry name" value="MFS_Transporters"/>
</dbReference>
<keyword evidence="4 8" id="KW-0812">Transmembrane</keyword>
<comment type="subcellular location">
    <subcellularLocation>
        <location evidence="1">Cell membrane</location>
        <topology evidence="1">Multi-pass membrane protein</topology>
    </subcellularLocation>
    <subcellularLocation>
        <location evidence="8">Membrane</location>
        <topology evidence="8">Multi-pass membrane protein</topology>
    </subcellularLocation>
</comment>
<keyword evidence="6 9" id="KW-1133">Transmembrane helix</keyword>
<dbReference type="Proteomes" id="UP000019402">
    <property type="component" value="Unassembled WGS sequence"/>
</dbReference>